<evidence type="ECO:0000256" key="1">
    <source>
        <dbReference type="ARBA" id="ARBA00004651"/>
    </source>
</evidence>
<dbReference type="Pfam" id="PF00924">
    <property type="entry name" value="MS_channel_2nd"/>
    <property type="match status" value="1"/>
</dbReference>
<sequence length="800" mass="85539">MTRARSAETPAKTVAEITAETSAEARRAAGRWLLLALAAAIWAALCLAAPAAGPTPLPGSGTALKEAQSLSESEMEAILDSPEAVRALVAELPDEEVRRLLIERLDAVAKIAEAAEDTGLAAFSDNAMRAVDGFARSVTWAYEVSPNLAAGVGTALSRFAEPRGTTGILHVLAVLAVAIGAGLLVRRLVARGLALAWPQRPPLAPHAPLASLAAEHGGRALRIALESAAMLLATWAVIRLGADAGPDGPRPNDYLVLYFFWKEPICFAVASAAVARFALAPGAPERRLLHLDDETAAILARGLVIFGSIVGIRAYALSFVGGHGIALAELRLGFWMSVAMYAWMLWLAWRTRAGLTRSLIGDIGEITRTERRLAQAYPYAAMALIALFWLLSEVFTGLGLWNLLDGRLPLTLVILIFAPAADRVIRALVYRVAPPEEGAGAAAARAFAATRRGYIRIGRIMLAFLLLLLLQRIWGFSLTDMAGAGVGARFTGRLIEASIIIGTGYLAIEAVAIWINGLLAREKGPAVDEDEPGGGEGGGTGGSRLATVLPLLSFSAQGAILVITLLTGLGALGVDTTPLLAGAGIVGIAVGFGAQTLVSDVVSGIFFLIDDAFRTGEYVEVEGTVGTVEKISVRSMRLRHHEGRLHTIPYGQIPKLTNYSRDWVIMKLRFTVPFDTDLQKVKKIFKKIGAEMMEDERFKADFLQPFKSQGVLEVDDVGIVIRGKFMAKPGKQWTLRKEIYQRVQQAFEENGLQFARKEVRVKLDGDPGALTPEQQTLVGAAAADAAERPPAPEGRSEEPR</sequence>
<dbReference type="InterPro" id="IPR006685">
    <property type="entry name" value="MscS_channel_2nd"/>
</dbReference>
<feature type="domain" description="Mechanosensitive ion channel MscS" evidence="9">
    <location>
        <begin position="596"/>
        <end position="661"/>
    </location>
</feature>
<evidence type="ECO:0000256" key="5">
    <source>
        <dbReference type="ARBA" id="ARBA00022989"/>
    </source>
</evidence>
<dbReference type="InterPro" id="IPR011066">
    <property type="entry name" value="MscS_channel_C_sf"/>
</dbReference>
<feature type="domain" description="Mechanosensitive ion channel MscS C-terminal" evidence="10">
    <location>
        <begin position="667"/>
        <end position="754"/>
    </location>
</feature>
<dbReference type="Pfam" id="PF21082">
    <property type="entry name" value="MS_channel_3rd"/>
    <property type="match status" value="1"/>
</dbReference>
<dbReference type="Gene3D" id="1.10.287.1260">
    <property type="match status" value="1"/>
</dbReference>
<dbReference type="InterPro" id="IPR045276">
    <property type="entry name" value="YbiO_bact"/>
</dbReference>
<feature type="transmembrane region" description="Helical" evidence="8">
    <location>
        <begin position="494"/>
        <end position="515"/>
    </location>
</feature>
<protein>
    <recommendedName>
        <fullName evidence="14">Small-conductance mechanosensitive channel</fullName>
    </recommendedName>
</protein>
<feature type="transmembrane region" description="Helical" evidence="8">
    <location>
        <begin position="258"/>
        <end position="279"/>
    </location>
</feature>
<gene>
    <name evidence="12" type="ORF">LNKW23_09380</name>
</gene>
<feature type="transmembrane region" description="Helical" evidence="8">
    <location>
        <begin position="551"/>
        <end position="574"/>
    </location>
</feature>
<evidence type="ECO:0000259" key="9">
    <source>
        <dbReference type="Pfam" id="PF00924"/>
    </source>
</evidence>
<comment type="similarity">
    <text evidence="2">Belongs to the MscS (TC 1.A.23) family.</text>
</comment>
<dbReference type="EMBL" id="BSYI01000005">
    <property type="protein sequence ID" value="GMG81725.1"/>
    <property type="molecule type" value="Genomic_DNA"/>
</dbReference>
<feature type="transmembrane region" description="Helical" evidence="8">
    <location>
        <begin position="376"/>
        <end position="401"/>
    </location>
</feature>
<keyword evidence="13" id="KW-1185">Reference proteome</keyword>
<dbReference type="Gene3D" id="3.30.70.100">
    <property type="match status" value="1"/>
</dbReference>
<dbReference type="PANTHER" id="PTHR30460:SF0">
    <property type="entry name" value="MODERATE CONDUCTANCE MECHANOSENSITIVE CHANNEL YBIO"/>
    <property type="match status" value="1"/>
</dbReference>
<evidence type="ECO:0000256" key="4">
    <source>
        <dbReference type="ARBA" id="ARBA00022692"/>
    </source>
</evidence>
<dbReference type="InterPro" id="IPR011014">
    <property type="entry name" value="MscS_channel_TM-2"/>
</dbReference>
<dbReference type="Pfam" id="PF21088">
    <property type="entry name" value="MS_channel_1st"/>
    <property type="match status" value="1"/>
</dbReference>
<evidence type="ECO:0000313" key="12">
    <source>
        <dbReference type="EMBL" id="GMG81725.1"/>
    </source>
</evidence>
<comment type="subcellular location">
    <subcellularLocation>
        <location evidence="1">Cell membrane</location>
        <topology evidence="1">Multi-pass membrane protein</topology>
    </subcellularLocation>
</comment>
<feature type="transmembrane region" description="Helical" evidence="8">
    <location>
        <begin position="167"/>
        <end position="185"/>
    </location>
</feature>
<dbReference type="SUPFAM" id="SSF82861">
    <property type="entry name" value="Mechanosensitive channel protein MscS (YggB), transmembrane region"/>
    <property type="match status" value="1"/>
</dbReference>
<dbReference type="RefSeq" id="WP_285670441.1">
    <property type="nucleotide sequence ID" value="NZ_BSYI01000005.1"/>
</dbReference>
<accession>A0ABQ6LHM4</accession>
<dbReference type="InterPro" id="IPR023408">
    <property type="entry name" value="MscS_beta-dom_sf"/>
</dbReference>
<dbReference type="InterPro" id="IPR010920">
    <property type="entry name" value="LSM_dom_sf"/>
</dbReference>
<comment type="caution">
    <text evidence="12">The sequence shown here is derived from an EMBL/GenBank/DDBJ whole genome shotgun (WGS) entry which is preliminary data.</text>
</comment>
<dbReference type="PANTHER" id="PTHR30460">
    <property type="entry name" value="MODERATE CONDUCTANCE MECHANOSENSITIVE CHANNEL YBIO"/>
    <property type="match status" value="1"/>
</dbReference>
<feature type="transmembrane region" description="Helical" evidence="8">
    <location>
        <begin position="220"/>
        <end position="238"/>
    </location>
</feature>
<feature type="transmembrane region" description="Helical" evidence="8">
    <location>
        <begin position="299"/>
        <end position="320"/>
    </location>
</feature>
<evidence type="ECO:0000313" key="13">
    <source>
        <dbReference type="Proteomes" id="UP001239909"/>
    </source>
</evidence>
<feature type="transmembrane region" description="Helical" evidence="8">
    <location>
        <begin position="454"/>
        <end position="474"/>
    </location>
</feature>
<evidence type="ECO:0000256" key="2">
    <source>
        <dbReference type="ARBA" id="ARBA00008017"/>
    </source>
</evidence>
<feature type="transmembrane region" description="Helical" evidence="8">
    <location>
        <begin position="580"/>
        <end position="609"/>
    </location>
</feature>
<dbReference type="Gene3D" id="2.30.30.60">
    <property type="match status" value="1"/>
</dbReference>
<dbReference type="Proteomes" id="UP001239909">
    <property type="component" value="Unassembled WGS sequence"/>
</dbReference>
<keyword evidence="3" id="KW-1003">Cell membrane</keyword>
<feature type="transmembrane region" description="Helical" evidence="8">
    <location>
        <begin position="407"/>
        <end position="425"/>
    </location>
</feature>
<dbReference type="SUPFAM" id="SSF82689">
    <property type="entry name" value="Mechanosensitive channel protein MscS (YggB), C-terminal domain"/>
    <property type="match status" value="1"/>
</dbReference>
<evidence type="ECO:0000256" key="8">
    <source>
        <dbReference type="SAM" id="Phobius"/>
    </source>
</evidence>
<dbReference type="SUPFAM" id="SSF50182">
    <property type="entry name" value="Sm-like ribonucleoproteins"/>
    <property type="match status" value="1"/>
</dbReference>
<feature type="domain" description="Mechanosensitive ion channel transmembrane helices 2/3" evidence="11">
    <location>
        <begin position="560"/>
        <end position="595"/>
    </location>
</feature>
<dbReference type="InterPro" id="IPR049142">
    <property type="entry name" value="MS_channel_1st"/>
</dbReference>
<keyword evidence="4 8" id="KW-0812">Transmembrane</keyword>
<evidence type="ECO:0000256" key="6">
    <source>
        <dbReference type="ARBA" id="ARBA00023136"/>
    </source>
</evidence>
<reference evidence="12 13" key="1">
    <citation type="submission" date="2023-04" db="EMBL/GenBank/DDBJ databases">
        <title>Marinoamorphus aggregata gen. nov., sp. Nov., isolate from tissue of brittle star Ophioplocus japonicus.</title>
        <authorList>
            <person name="Kawano K."/>
            <person name="Sawayama S."/>
            <person name="Nakagawa S."/>
        </authorList>
    </citation>
    <scope>NUCLEOTIDE SEQUENCE [LARGE SCALE GENOMIC DNA]</scope>
    <source>
        <strain evidence="12 13">NKW23</strain>
    </source>
</reference>
<evidence type="ECO:0000256" key="7">
    <source>
        <dbReference type="SAM" id="MobiDB-lite"/>
    </source>
</evidence>
<keyword evidence="6 8" id="KW-0472">Membrane</keyword>
<evidence type="ECO:0000256" key="3">
    <source>
        <dbReference type="ARBA" id="ARBA00022475"/>
    </source>
</evidence>
<name>A0ABQ6LHM4_9RHOB</name>
<organism evidence="12 13">
    <name type="scientific">Paralimibaculum aggregatum</name>
    <dbReference type="NCBI Taxonomy" id="3036245"/>
    <lineage>
        <taxon>Bacteria</taxon>
        <taxon>Pseudomonadati</taxon>
        <taxon>Pseudomonadota</taxon>
        <taxon>Alphaproteobacteria</taxon>
        <taxon>Rhodobacterales</taxon>
        <taxon>Paracoccaceae</taxon>
        <taxon>Paralimibaculum</taxon>
    </lineage>
</organism>
<keyword evidence="5 8" id="KW-1133">Transmembrane helix</keyword>
<feature type="transmembrane region" description="Helical" evidence="8">
    <location>
        <begin position="32"/>
        <end position="52"/>
    </location>
</feature>
<dbReference type="InterPro" id="IPR049278">
    <property type="entry name" value="MS_channel_C"/>
</dbReference>
<proteinExistence type="inferred from homology"/>
<evidence type="ECO:0000259" key="10">
    <source>
        <dbReference type="Pfam" id="PF21082"/>
    </source>
</evidence>
<evidence type="ECO:0008006" key="14">
    <source>
        <dbReference type="Google" id="ProtNLM"/>
    </source>
</evidence>
<feature type="region of interest" description="Disordered" evidence="7">
    <location>
        <begin position="779"/>
        <end position="800"/>
    </location>
</feature>
<feature type="transmembrane region" description="Helical" evidence="8">
    <location>
        <begin position="332"/>
        <end position="349"/>
    </location>
</feature>
<evidence type="ECO:0000259" key="11">
    <source>
        <dbReference type="Pfam" id="PF21088"/>
    </source>
</evidence>